<protein>
    <submittedName>
        <fullName evidence="2">Uncharacterized protein</fullName>
    </submittedName>
</protein>
<dbReference type="OrthoDB" id="6598508at2759"/>
<sequence>MSIRERFKIAYENVGFCADNVWCKDMDSYQQTNMDLLMREKGLVEPKPLELRPRTVRDCIPYSKLAKYSNYEYNDSRELSYTLDDFKTPSNYNEYSFAGDAEKEPWMSEEVDRFFKLYTGFYKNLNDSKEYQNVLNFARSFESPFLMCNSLQEYFLKLQVTKDSVQKLWDTDPMESRTFMFRSLHSVREKKSLLVYKSPAGSVFVSEYDDVSSELKEDYYEWDKSDFDQHNVDHLNLISSSLKPVTNKENNVENPTDPMQNRRLYSAVLQGFSSNKITPTSADSQMTILRRNFAKTNENEMKKIGSVNNFSKRKVDANEATTGSKIMPKLFPNVAFTSSRSVQTTELRMDGNPPPITNQSQNTHFPLSQLPSQQQQQQQQPITRYRQNFVPNNYQYPSFYMFVHNSFQQNYLQPFYNPVYLHQRSIPAGVNLDNRNVLQRNCQSHIPSHYAGFLSQNQFATNFQNFDQPSTFKSKTRTKTEQLQKKTLVRSRRNLSLDDVKKPERAFSFSNLTSRSDCSFGETAADMDELVSKIVNLVLDESKMDCILPITGSQSDELERQALEQYTSSSDNVFQELERQAAEEYEDNPENYLGPPNYNHLFGGFFKQMKYCIS</sequence>
<dbReference type="Proteomes" id="UP001153712">
    <property type="component" value="Chromosome 9"/>
</dbReference>
<dbReference type="AlphaFoldDB" id="A0A9P0DVB3"/>
<gene>
    <name evidence="2" type="ORF">PHYEVI_LOCUS11252</name>
</gene>
<keyword evidence="3" id="KW-1185">Reference proteome</keyword>
<accession>A0A9P0DVB3</accession>
<proteinExistence type="predicted"/>
<feature type="region of interest" description="Disordered" evidence="1">
    <location>
        <begin position="342"/>
        <end position="380"/>
    </location>
</feature>
<organism evidence="2 3">
    <name type="scientific">Phyllotreta striolata</name>
    <name type="common">Striped flea beetle</name>
    <name type="synonym">Crioceris striolata</name>
    <dbReference type="NCBI Taxonomy" id="444603"/>
    <lineage>
        <taxon>Eukaryota</taxon>
        <taxon>Metazoa</taxon>
        <taxon>Ecdysozoa</taxon>
        <taxon>Arthropoda</taxon>
        <taxon>Hexapoda</taxon>
        <taxon>Insecta</taxon>
        <taxon>Pterygota</taxon>
        <taxon>Neoptera</taxon>
        <taxon>Endopterygota</taxon>
        <taxon>Coleoptera</taxon>
        <taxon>Polyphaga</taxon>
        <taxon>Cucujiformia</taxon>
        <taxon>Chrysomeloidea</taxon>
        <taxon>Chrysomelidae</taxon>
        <taxon>Galerucinae</taxon>
        <taxon>Alticini</taxon>
        <taxon>Phyllotreta</taxon>
    </lineage>
</organism>
<feature type="compositionally biased region" description="Low complexity" evidence="1">
    <location>
        <begin position="366"/>
        <end position="380"/>
    </location>
</feature>
<evidence type="ECO:0000313" key="3">
    <source>
        <dbReference type="Proteomes" id="UP001153712"/>
    </source>
</evidence>
<evidence type="ECO:0000256" key="1">
    <source>
        <dbReference type="SAM" id="MobiDB-lite"/>
    </source>
</evidence>
<name>A0A9P0DVB3_PHYSR</name>
<reference evidence="2" key="1">
    <citation type="submission" date="2022-01" db="EMBL/GenBank/DDBJ databases">
        <authorList>
            <person name="King R."/>
        </authorList>
    </citation>
    <scope>NUCLEOTIDE SEQUENCE</scope>
</reference>
<evidence type="ECO:0000313" key="2">
    <source>
        <dbReference type="EMBL" id="CAH1188174.1"/>
    </source>
</evidence>
<dbReference type="EMBL" id="OU900102">
    <property type="protein sequence ID" value="CAH1188174.1"/>
    <property type="molecule type" value="Genomic_DNA"/>
</dbReference>